<sequence>MVLRFYRNLILIGKPGRGFRHTTKHNETGRRISVKNPKGPIYRDEPHLAYLDEVEWQEWMDDFRS</sequence>
<keyword evidence="2" id="KW-1185">Reference proteome</keyword>
<gene>
    <name evidence="1" type="ordered locus">Psta_3718</name>
</gene>
<proteinExistence type="predicted"/>
<accession>D2R008</accession>
<dbReference type="AlphaFoldDB" id="D2R008"/>
<evidence type="ECO:0000313" key="2">
    <source>
        <dbReference type="Proteomes" id="UP000001887"/>
    </source>
</evidence>
<organism evidence="1 2">
    <name type="scientific">Pirellula staleyi (strain ATCC 27377 / DSM 6068 / ICPB 4128)</name>
    <name type="common">Pirella staleyi</name>
    <dbReference type="NCBI Taxonomy" id="530564"/>
    <lineage>
        <taxon>Bacteria</taxon>
        <taxon>Pseudomonadati</taxon>
        <taxon>Planctomycetota</taxon>
        <taxon>Planctomycetia</taxon>
        <taxon>Pirellulales</taxon>
        <taxon>Pirellulaceae</taxon>
        <taxon>Pirellula</taxon>
    </lineage>
</organism>
<dbReference type="KEGG" id="psl:Psta_3718"/>
<protein>
    <submittedName>
        <fullName evidence="1">Uncharacterized protein</fullName>
    </submittedName>
</protein>
<dbReference type="HOGENOM" id="CLU_2846016_0_0_0"/>
<name>D2R008_PIRSD</name>
<reference evidence="1 2" key="1">
    <citation type="journal article" date="2009" name="Stand. Genomic Sci.">
        <title>Complete genome sequence of Pirellula staleyi type strain (ATCC 27377).</title>
        <authorList>
            <person name="Clum A."/>
            <person name="Tindall B.J."/>
            <person name="Sikorski J."/>
            <person name="Ivanova N."/>
            <person name="Mavrommatis K."/>
            <person name="Lucas S."/>
            <person name="Glavina del Rio T."/>
            <person name="Nolan M."/>
            <person name="Chen F."/>
            <person name="Tice H."/>
            <person name="Pitluck S."/>
            <person name="Cheng J.F."/>
            <person name="Chertkov O."/>
            <person name="Brettin T."/>
            <person name="Han C."/>
            <person name="Detter J.C."/>
            <person name="Kuske C."/>
            <person name="Bruce D."/>
            <person name="Goodwin L."/>
            <person name="Ovchinikova G."/>
            <person name="Pati A."/>
            <person name="Mikhailova N."/>
            <person name="Chen A."/>
            <person name="Palaniappan K."/>
            <person name="Land M."/>
            <person name="Hauser L."/>
            <person name="Chang Y.J."/>
            <person name="Jeffries C.D."/>
            <person name="Chain P."/>
            <person name="Rohde M."/>
            <person name="Goker M."/>
            <person name="Bristow J."/>
            <person name="Eisen J.A."/>
            <person name="Markowitz V."/>
            <person name="Hugenholtz P."/>
            <person name="Kyrpides N.C."/>
            <person name="Klenk H.P."/>
            <person name="Lapidus A."/>
        </authorList>
    </citation>
    <scope>NUCLEOTIDE SEQUENCE [LARGE SCALE GENOMIC DNA]</scope>
    <source>
        <strain evidence="2">ATCC 27377 / DSM 6068 / ICPB 4128</strain>
    </source>
</reference>
<dbReference type="eggNOG" id="COG1961">
    <property type="taxonomic scope" value="Bacteria"/>
</dbReference>
<dbReference type="EMBL" id="CP001848">
    <property type="protein sequence ID" value="ADB18373.1"/>
    <property type="molecule type" value="Genomic_DNA"/>
</dbReference>
<evidence type="ECO:0000313" key="1">
    <source>
        <dbReference type="EMBL" id="ADB18373.1"/>
    </source>
</evidence>
<dbReference type="Proteomes" id="UP000001887">
    <property type="component" value="Chromosome"/>
</dbReference>